<evidence type="ECO:0000259" key="2">
    <source>
        <dbReference type="Pfam" id="PF00432"/>
    </source>
</evidence>
<gene>
    <name evidence="3" type="ORF">ENL40_06260</name>
</gene>
<keyword evidence="1" id="KW-0677">Repeat</keyword>
<dbReference type="Gene3D" id="1.50.10.20">
    <property type="match status" value="3"/>
</dbReference>
<feature type="domain" description="Prenyltransferase alpha-alpha toroid" evidence="2">
    <location>
        <begin position="154"/>
        <end position="365"/>
    </location>
</feature>
<comment type="caution">
    <text evidence="3">The sequence shown here is derived from an EMBL/GenBank/DDBJ whole genome shotgun (WGS) entry which is preliminary data.</text>
</comment>
<dbReference type="InterPro" id="IPR001330">
    <property type="entry name" value="Prenyltrans"/>
</dbReference>
<evidence type="ECO:0000313" key="3">
    <source>
        <dbReference type="EMBL" id="HHI01050.1"/>
    </source>
</evidence>
<accession>A0A7C5P9N0</accession>
<dbReference type="EMBL" id="DRTU01000254">
    <property type="protein sequence ID" value="HHI01050.1"/>
    <property type="molecule type" value="Genomic_DNA"/>
</dbReference>
<feature type="domain" description="Prenyltransferase alpha-alpha toroid" evidence="2">
    <location>
        <begin position="57"/>
        <end position="106"/>
    </location>
</feature>
<proteinExistence type="predicted"/>
<dbReference type="CDD" id="cd00688">
    <property type="entry name" value="ISOPREN_C2_like"/>
    <property type="match status" value="2"/>
</dbReference>
<dbReference type="AlphaFoldDB" id="A0A7C5P9N0"/>
<name>A0A7C5P9N0_THELI</name>
<dbReference type="Proteomes" id="UP000886217">
    <property type="component" value="Unassembled WGS sequence"/>
</dbReference>
<reference evidence="3" key="1">
    <citation type="journal article" date="2020" name="mSystems">
        <title>Genome- and Community-Level Interaction Insights into Carbon Utilization and Element Cycling Functions of Hydrothermarchaeota in Hydrothermal Sediment.</title>
        <authorList>
            <person name="Zhou Z."/>
            <person name="Liu Y."/>
            <person name="Xu W."/>
            <person name="Pan J."/>
            <person name="Luo Z.H."/>
            <person name="Li M."/>
        </authorList>
    </citation>
    <scope>NUCLEOTIDE SEQUENCE [LARGE SCALE GENOMIC DNA]</scope>
    <source>
        <strain evidence="3">HyVt-93</strain>
    </source>
</reference>
<dbReference type="SUPFAM" id="SSF48239">
    <property type="entry name" value="Terpenoid cyclases/Protein prenyltransferases"/>
    <property type="match status" value="2"/>
</dbReference>
<dbReference type="InterPro" id="IPR008930">
    <property type="entry name" value="Terpenoid_cyclase/PrenylTrfase"/>
</dbReference>
<evidence type="ECO:0000256" key="1">
    <source>
        <dbReference type="ARBA" id="ARBA00022737"/>
    </source>
</evidence>
<dbReference type="Pfam" id="PF00432">
    <property type="entry name" value="Prenyltrans"/>
    <property type="match status" value="2"/>
</dbReference>
<sequence>MMRRIFSLALILLMIIPYASAVPILDASSRFLIESKDYLETTQEISLSLMALISSYSTAENLTKEDIEPFVEELLERQNSDGGWGYYEGSISNVVDTSYAVIALKFALTIYQAGEKEYKETSSALKKGVRFIVDSYSINGWGYVPNTLSEFYPTLMAIWALGENGYSVEDEKIRSAIEYLEGVKKTGLREGEEVALKIIAYTSVGYKVEKQLIERAWELANSEDTTTKEKALLTYAILNYEGMTFETAKLVSNIEKLSKRNGTRFVYWSNEPKPLVEDDAVITSAWATLDIAYAELDLPLVLARFSRDFCSIIKSSQNSEGGWGYLPGQDSNEMVTYYALKNTDLCLLKKEEIDKALNWAKNRLSTNQENVLRERTISKKYVYNLLILARFNMLSEEEKEENIQLIKSLKLKDGLWGNVLGPQPKDTALAIKALLALGVPKDDPDIQKAKQWLLSISHGGWGTYVSSRYGAYMLTPEVETTIEVLEALMPISTRDELKPHVEWLLEQKADGGWPNIKKLYFYGVLIYTGEPRIDLTARAIALLKELGYNYHKDFTGWILDQGAELEDKKNLLEIVLVLHAIHPKPHEIDIRWVNKIFENEGYQVVYTPGKYYTARFVQSALEVHLNSTAPLSEFKTFENSNYVVVGSLNDFNLSRYNPYLSIEVSGNVLVVNGVIYPLQDETTIIAAGKHENGYLLFVLYNKSSKAVRDIFSSGMFKYFRAPAVVVWYEPSNFPWSMPKLRGDFVR</sequence>
<dbReference type="GO" id="GO:0003824">
    <property type="term" value="F:catalytic activity"/>
    <property type="evidence" value="ECO:0007669"/>
    <property type="project" value="InterPro"/>
</dbReference>
<protein>
    <recommendedName>
        <fullName evidence="2">Prenyltransferase alpha-alpha toroid domain-containing protein</fullName>
    </recommendedName>
</protein>
<organism evidence="3">
    <name type="scientific">Thermococcus litoralis</name>
    <dbReference type="NCBI Taxonomy" id="2265"/>
    <lineage>
        <taxon>Archaea</taxon>
        <taxon>Methanobacteriati</taxon>
        <taxon>Methanobacteriota</taxon>
        <taxon>Thermococci</taxon>
        <taxon>Thermococcales</taxon>
        <taxon>Thermococcaceae</taxon>
        <taxon>Thermococcus</taxon>
    </lineage>
</organism>